<dbReference type="GO" id="GO:0016887">
    <property type="term" value="F:ATP hydrolysis activity"/>
    <property type="evidence" value="ECO:0007669"/>
    <property type="project" value="InterPro"/>
</dbReference>
<feature type="transmembrane region" description="Helical" evidence="10">
    <location>
        <begin position="121"/>
        <end position="145"/>
    </location>
</feature>
<dbReference type="OrthoDB" id="9762778at2"/>
<dbReference type="InterPro" id="IPR017871">
    <property type="entry name" value="ABC_transporter-like_CS"/>
</dbReference>
<evidence type="ECO:0000259" key="11">
    <source>
        <dbReference type="PROSITE" id="PS50893"/>
    </source>
</evidence>
<dbReference type="SUPFAM" id="SSF90123">
    <property type="entry name" value="ABC transporter transmembrane region"/>
    <property type="match status" value="1"/>
</dbReference>
<keyword evidence="14" id="KW-1185">Reference proteome</keyword>
<feature type="transmembrane region" description="Helical" evidence="10">
    <location>
        <begin position="21"/>
        <end position="41"/>
    </location>
</feature>
<feature type="transmembrane region" description="Helical" evidence="10">
    <location>
        <begin position="240"/>
        <end position="264"/>
    </location>
</feature>
<evidence type="ECO:0000256" key="2">
    <source>
        <dbReference type="ARBA" id="ARBA00022519"/>
    </source>
</evidence>
<dbReference type="Gene3D" id="3.40.50.300">
    <property type="entry name" value="P-loop containing nucleotide triphosphate hydrolases"/>
    <property type="match status" value="1"/>
</dbReference>
<dbReference type="Proteomes" id="UP000076929">
    <property type="component" value="Chromosome"/>
</dbReference>
<dbReference type="STRING" id="1652495.ccrud_09090"/>
<dbReference type="SMART" id="SM00382">
    <property type="entry name" value="AAA"/>
    <property type="match status" value="1"/>
</dbReference>
<reference evidence="13 14" key="1">
    <citation type="submission" date="2016-05" db="EMBL/GenBank/DDBJ databases">
        <title>Complete genome sequence of Corynebacterium crudilactis, a new Corynebacterium species isolated from raw cow's milk.</title>
        <authorList>
            <person name="Christian R."/>
            <person name="Zimmermann J."/>
            <person name="Lipski A."/>
            <person name="Kalinowski J."/>
        </authorList>
    </citation>
    <scope>NUCLEOTIDE SEQUENCE [LARGE SCALE GENOMIC DNA]</scope>
    <source>
        <strain evidence="13 14">JZ16</strain>
    </source>
</reference>
<evidence type="ECO:0000313" key="13">
    <source>
        <dbReference type="EMBL" id="ANE04341.1"/>
    </source>
</evidence>
<evidence type="ECO:0000256" key="6">
    <source>
        <dbReference type="ARBA" id="ARBA00022967"/>
    </source>
</evidence>
<feature type="domain" description="ABC transmembrane type-1" evidence="12">
    <location>
        <begin position="17"/>
        <end position="249"/>
    </location>
</feature>
<dbReference type="InterPro" id="IPR039421">
    <property type="entry name" value="Type_1_exporter"/>
</dbReference>
<evidence type="ECO:0000256" key="1">
    <source>
        <dbReference type="ARBA" id="ARBA00004429"/>
    </source>
</evidence>
<gene>
    <name evidence="13" type="ORF">ccrud_09090</name>
</gene>
<comment type="similarity">
    <text evidence="9">Belongs to the ABC transporter superfamily. Siderophore-Fe(3+) uptake transporter (SIUT) (TC 3.A.1.21) family.</text>
</comment>
<sequence length="514" mass="54665">MINRLLKLSTSVWKELFASTLLRLCNQILTASLLIFPVWALTQQLDLSLPTIGLVMVVLALTAAFSRWGEQVCGHRAAFGLLAHMRVLLYDALVRRGSPRAPQGSGSIMSIATRDINSIEVFFAHTIGPTITAIILSIGSIITLAVLDLRAGGMALIGVLIAWLLPLIGKQSVSGEASVRGHIAQHLAEDAAGRLEITSHGAQKIRLSDLELKEQHLAAVVTRQGLIVGMRQGLALLWPWIVAALMIVIVPNVGVLCAAIIVAVSPALDAVEGFARTMPTALNSAQRYFRIIDAPVVIEEPASPQLLPKGPLALQINNASLGYKEIALGTVSLKIDAGEHIGIVGPSGAGKSTLAHSILKLALLRSGTITVGGVDIADVSTAELRKAVSIVEQKAVLFKGTVLENLRMGNPLLSESEATEALQLASISTLPLDADALKLSGGQQQRVCLARALARKPRVLIVDEATSHQDALNQSELARTLSALTDTTVIIIAHRKAALTHVDRIIDLEELKNP</sequence>
<dbReference type="InterPro" id="IPR003593">
    <property type="entry name" value="AAA+_ATPase"/>
</dbReference>
<dbReference type="PROSITE" id="PS50929">
    <property type="entry name" value="ABC_TM1F"/>
    <property type="match status" value="1"/>
</dbReference>
<evidence type="ECO:0000256" key="10">
    <source>
        <dbReference type="SAM" id="Phobius"/>
    </source>
</evidence>
<keyword evidence="3 10" id="KW-0812">Transmembrane</keyword>
<dbReference type="AlphaFoldDB" id="A0A172QUL4"/>
<dbReference type="InterPro" id="IPR011527">
    <property type="entry name" value="ABC1_TM_dom"/>
</dbReference>
<keyword evidence="5" id="KW-0067">ATP-binding</keyword>
<comment type="subcellular location">
    <subcellularLocation>
        <location evidence="1">Cell inner membrane</location>
        <topology evidence="1">Multi-pass membrane protein</topology>
    </subcellularLocation>
</comment>
<evidence type="ECO:0000256" key="9">
    <source>
        <dbReference type="ARBA" id="ARBA00023455"/>
    </source>
</evidence>
<accession>A0A172QUL4</accession>
<keyword evidence="7 10" id="KW-1133">Transmembrane helix</keyword>
<dbReference type="PROSITE" id="PS00211">
    <property type="entry name" value="ABC_TRANSPORTER_1"/>
    <property type="match status" value="1"/>
</dbReference>
<dbReference type="PANTHER" id="PTHR24221:SF654">
    <property type="entry name" value="ATP-BINDING CASSETTE SUB-FAMILY B MEMBER 6"/>
    <property type="match status" value="1"/>
</dbReference>
<dbReference type="GO" id="GO:0005886">
    <property type="term" value="C:plasma membrane"/>
    <property type="evidence" value="ECO:0007669"/>
    <property type="project" value="UniProtKB-SubCell"/>
</dbReference>
<dbReference type="GO" id="GO:0005524">
    <property type="term" value="F:ATP binding"/>
    <property type="evidence" value="ECO:0007669"/>
    <property type="project" value="UniProtKB-KW"/>
</dbReference>
<dbReference type="Gene3D" id="1.20.1560.10">
    <property type="entry name" value="ABC transporter type 1, transmembrane domain"/>
    <property type="match status" value="1"/>
</dbReference>
<evidence type="ECO:0000256" key="5">
    <source>
        <dbReference type="ARBA" id="ARBA00022840"/>
    </source>
</evidence>
<dbReference type="KEGG" id="ccjz:ccrud_09090"/>
<dbReference type="PROSITE" id="PS50893">
    <property type="entry name" value="ABC_TRANSPORTER_2"/>
    <property type="match status" value="1"/>
</dbReference>
<dbReference type="RefSeq" id="WP_066566508.1">
    <property type="nucleotide sequence ID" value="NZ_CP015622.1"/>
</dbReference>
<feature type="domain" description="ABC transporter" evidence="11">
    <location>
        <begin position="312"/>
        <end position="514"/>
    </location>
</feature>
<feature type="transmembrane region" description="Helical" evidence="10">
    <location>
        <begin position="47"/>
        <end position="66"/>
    </location>
</feature>
<name>A0A172QUL4_9CORY</name>
<dbReference type="SUPFAM" id="SSF52540">
    <property type="entry name" value="P-loop containing nucleoside triphosphate hydrolases"/>
    <property type="match status" value="1"/>
</dbReference>
<dbReference type="PANTHER" id="PTHR24221">
    <property type="entry name" value="ATP-BINDING CASSETTE SUB-FAMILY B"/>
    <property type="match status" value="1"/>
</dbReference>
<keyword evidence="2" id="KW-0997">Cell inner membrane</keyword>
<dbReference type="InterPro" id="IPR003439">
    <property type="entry name" value="ABC_transporter-like_ATP-bd"/>
</dbReference>
<evidence type="ECO:0000256" key="4">
    <source>
        <dbReference type="ARBA" id="ARBA00022741"/>
    </source>
</evidence>
<protein>
    <submittedName>
        <fullName evidence="13">ABC transporter permease</fullName>
    </submittedName>
</protein>
<keyword evidence="2" id="KW-1003">Cell membrane</keyword>
<dbReference type="InterPro" id="IPR027417">
    <property type="entry name" value="P-loop_NTPase"/>
</dbReference>
<evidence type="ECO:0000313" key="14">
    <source>
        <dbReference type="Proteomes" id="UP000076929"/>
    </source>
</evidence>
<dbReference type="CDD" id="cd03228">
    <property type="entry name" value="ABCC_MRP_Like"/>
    <property type="match status" value="1"/>
</dbReference>
<evidence type="ECO:0000256" key="3">
    <source>
        <dbReference type="ARBA" id="ARBA00022692"/>
    </source>
</evidence>
<dbReference type="GO" id="GO:0140359">
    <property type="term" value="F:ABC-type transporter activity"/>
    <property type="evidence" value="ECO:0007669"/>
    <property type="project" value="InterPro"/>
</dbReference>
<evidence type="ECO:0000256" key="7">
    <source>
        <dbReference type="ARBA" id="ARBA00022989"/>
    </source>
</evidence>
<keyword evidence="4" id="KW-0547">Nucleotide-binding</keyword>
<keyword evidence="6" id="KW-1278">Translocase</keyword>
<evidence type="ECO:0000256" key="8">
    <source>
        <dbReference type="ARBA" id="ARBA00023136"/>
    </source>
</evidence>
<proteinExistence type="inferred from homology"/>
<keyword evidence="8 10" id="KW-0472">Membrane</keyword>
<evidence type="ECO:0000259" key="12">
    <source>
        <dbReference type="PROSITE" id="PS50929"/>
    </source>
</evidence>
<feature type="transmembrane region" description="Helical" evidence="10">
    <location>
        <begin position="151"/>
        <end position="168"/>
    </location>
</feature>
<organism evidence="13 14">
    <name type="scientific">Corynebacterium crudilactis</name>
    <dbReference type="NCBI Taxonomy" id="1652495"/>
    <lineage>
        <taxon>Bacteria</taxon>
        <taxon>Bacillati</taxon>
        <taxon>Actinomycetota</taxon>
        <taxon>Actinomycetes</taxon>
        <taxon>Mycobacteriales</taxon>
        <taxon>Corynebacteriaceae</taxon>
        <taxon>Corynebacterium</taxon>
    </lineage>
</organism>
<dbReference type="EMBL" id="CP015622">
    <property type="protein sequence ID" value="ANE04341.1"/>
    <property type="molecule type" value="Genomic_DNA"/>
</dbReference>
<dbReference type="InterPro" id="IPR036640">
    <property type="entry name" value="ABC1_TM_sf"/>
</dbReference>
<dbReference type="Pfam" id="PF00005">
    <property type="entry name" value="ABC_tran"/>
    <property type="match status" value="1"/>
</dbReference>